<dbReference type="AlphaFoldDB" id="A0A1D1W2E9"/>
<gene>
    <name evidence="1" type="primary">RvY_17279-1</name>
    <name evidence="1" type="synonym">RvY_17279.1</name>
    <name evidence="1" type="ORF">RvY_17279</name>
</gene>
<comment type="caution">
    <text evidence="1">The sequence shown here is derived from an EMBL/GenBank/DDBJ whole genome shotgun (WGS) entry which is preliminary data.</text>
</comment>
<evidence type="ECO:0000313" key="1">
    <source>
        <dbReference type="EMBL" id="GAV07446.1"/>
    </source>
</evidence>
<dbReference type="EMBL" id="BDGG01000015">
    <property type="protein sequence ID" value="GAV07446.1"/>
    <property type="molecule type" value="Genomic_DNA"/>
</dbReference>
<keyword evidence="2" id="KW-1185">Reference proteome</keyword>
<dbReference type="Proteomes" id="UP000186922">
    <property type="component" value="Unassembled WGS sequence"/>
</dbReference>
<name>A0A1D1W2E9_RAMVA</name>
<accession>A0A1D1W2E9</accession>
<organism evidence="1 2">
    <name type="scientific">Ramazzottius varieornatus</name>
    <name type="common">Water bear</name>
    <name type="synonym">Tardigrade</name>
    <dbReference type="NCBI Taxonomy" id="947166"/>
    <lineage>
        <taxon>Eukaryota</taxon>
        <taxon>Metazoa</taxon>
        <taxon>Ecdysozoa</taxon>
        <taxon>Tardigrada</taxon>
        <taxon>Eutardigrada</taxon>
        <taxon>Parachela</taxon>
        <taxon>Hypsibioidea</taxon>
        <taxon>Ramazzottiidae</taxon>
        <taxon>Ramazzottius</taxon>
    </lineage>
</organism>
<reference evidence="1 2" key="1">
    <citation type="journal article" date="2016" name="Nat. Commun.">
        <title>Extremotolerant tardigrade genome and improved radiotolerance of human cultured cells by tardigrade-unique protein.</title>
        <authorList>
            <person name="Hashimoto T."/>
            <person name="Horikawa D.D."/>
            <person name="Saito Y."/>
            <person name="Kuwahara H."/>
            <person name="Kozuka-Hata H."/>
            <person name="Shin-I T."/>
            <person name="Minakuchi Y."/>
            <person name="Ohishi K."/>
            <person name="Motoyama A."/>
            <person name="Aizu T."/>
            <person name="Enomoto A."/>
            <person name="Kondo K."/>
            <person name="Tanaka S."/>
            <person name="Hara Y."/>
            <person name="Koshikawa S."/>
            <person name="Sagara H."/>
            <person name="Miura T."/>
            <person name="Yokobori S."/>
            <person name="Miyagawa K."/>
            <person name="Suzuki Y."/>
            <person name="Kubo T."/>
            <person name="Oyama M."/>
            <person name="Kohara Y."/>
            <person name="Fujiyama A."/>
            <person name="Arakawa K."/>
            <person name="Katayama T."/>
            <person name="Toyoda A."/>
            <person name="Kunieda T."/>
        </authorList>
    </citation>
    <scope>NUCLEOTIDE SEQUENCE [LARGE SCALE GENOMIC DNA]</scope>
    <source>
        <strain evidence="1 2">YOKOZUNA-1</strain>
    </source>
</reference>
<protein>
    <submittedName>
        <fullName evidence="1">Uncharacterized protein</fullName>
    </submittedName>
</protein>
<dbReference type="OrthoDB" id="10597621at2759"/>
<proteinExistence type="predicted"/>
<sequence>MQLFWRKDFIRFMNQAITGGTTGSALTRLHVFGPILDQLYIPPAFLIVCYTPDVFEYEIRIQGKRLKSTFENMASHKAFTAGATSPQSEEFEILKEKPGEVLEKIMKTVSRGGACSAETSEKLSPLIWHMRLFAVVKPVDPPRGAESSSCRYLWGSEDKTVLCLAATSGLRIAKQSLEYSELMDYPMLERYYTNHNMLTPTVEVLSIRHRPGSTTTC</sequence>
<evidence type="ECO:0000313" key="2">
    <source>
        <dbReference type="Proteomes" id="UP000186922"/>
    </source>
</evidence>